<feature type="transmembrane region" description="Helical" evidence="8">
    <location>
        <begin position="228"/>
        <end position="250"/>
    </location>
</feature>
<evidence type="ECO:0000256" key="3">
    <source>
        <dbReference type="ARBA" id="ARBA00022448"/>
    </source>
</evidence>
<evidence type="ECO:0000256" key="8">
    <source>
        <dbReference type="SAM" id="Phobius"/>
    </source>
</evidence>
<evidence type="ECO:0000256" key="6">
    <source>
        <dbReference type="ARBA" id="ARBA00022989"/>
    </source>
</evidence>
<feature type="transmembrane region" description="Helical" evidence="8">
    <location>
        <begin position="35"/>
        <end position="58"/>
    </location>
</feature>
<feature type="transmembrane region" description="Helical" evidence="8">
    <location>
        <begin position="164"/>
        <end position="184"/>
    </location>
</feature>
<feature type="transmembrane region" description="Helical" evidence="8">
    <location>
        <begin position="100"/>
        <end position="122"/>
    </location>
</feature>
<feature type="transmembrane region" description="Helical" evidence="8">
    <location>
        <begin position="70"/>
        <end position="88"/>
    </location>
</feature>
<evidence type="ECO:0000256" key="7">
    <source>
        <dbReference type="ARBA" id="ARBA00023136"/>
    </source>
</evidence>
<dbReference type="PANTHER" id="PTHR36838:SF1">
    <property type="entry name" value="SLR1864 PROTEIN"/>
    <property type="match status" value="1"/>
</dbReference>
<dbReference type="KEGG" id="mfk:E2N92_06330"/>
<evidence type="ECO:0000313" key="10">
    <source>
        <dbReference type="Proteomes" id="UP000826709"/>
    </source>
</evidence>
<gene>
    <name evidence="9" type="ORF">E2N92_06330</name>
</gene>
<keyword evidence="3" id="KW-0813">Transport</keyword>
<dbReference type="EMBL" id="CP037968">
    <property type="protein sequence ID" value="QYZ79072.1"/>
    <property type="molecule type" value="Genomic_DNA"/>
</dbReference>
<name>A0A8G1A0S4_9EURY</name>
<keyword evidence="10" id="KW-1185">Reference proteome</keyword>
<reference evidence="9" key="2">
    <citation type="submission" date="2019-03" db="EMBL/GenBank/DDBJ databases">
        <authorList>
            <person name="Chen S.-C."/>
            <person name="Wu S.-Y."/>
            <person name="Lai M.-C."/>
        </authorList>
    </citation>
    <scope>NUCLEOTIDE SEQUENCE</scope>
    <source>
        <strain evidence="9">ML15</strain>
    </source>
</reference>
<keyword evidence="7 8" id="KW-0472">Membrane</keyword>
<feature type="transmembrane region" description="Helical" evidence="8">
    <location>
        <begin position="288"/>
        <end position="307"/>
    </location>
</feature>
<dbReference type="Proteomes" id="UP000826709">
    <property type="component" value="Chromosome"/>
</dbReference>
<sequence length="308" mass="33207">MDFVTVFDQILLLFLLVLAGYGARRLDVFDDKTTSGLCSLLVKVTLPALIISSMMVPFSPERLTACGEMLVISVVFYAISLVVAWELPRILKAPETERGVYGFILMFSNTAFMGFPVVEAIFGKEALFYTAVFNLPFNLLVFSIGIIMLKWGAAGEKGRFDPKILLNPGIVSVIIGLILFVTSMRPPLPVAGALESLGSLTTPLSMIVVGAMLARINPAEVFAGWRVYAVTGARLLLMPVIVWAVLVPFVHDPYLLGVPVIMAAMPAAAFAAILAEECHTDTKLASQGVFLSTLFCVGTIPFVALLVA</sequence>
<dbReference type="InterPro" id="IPR004776">
    <property type="entry name" value="Mem_transp_PIN-like"/>
</dbReference>
<accession>A0A8G1A0S4</accession>
<protein>
    <submittedName>
        <fullName evidence="9">AEC family transporter</fullName>
    </submittedName>
</protein>
<dbReference type="RefSeq" id="WP_220682843.1">
    <property type="nucleotide sequence ID" value="NZ_CP037968.1"/>
</dbReference>
<proteinExistence type="inferred from homology"/>
<feature type="transmembrane region" description="Helical" evidence="8">
    <location>
        <begin position="196"/>
        <end position="216"/>
    </location>
</feature>
<dbReference type="InterPro" id="IPR038770">
    <property type="entry name" value="Na+/solute_symporter_sf"/>
</dbReference>
<evidence type="ECO:0000256" key="4">
    <source>
        <dbReference type="ARBA" id="ARBA00022475"/>
    </source>
</evidence>
<keyword evidence="6 8" id="KW-1133">Transmembrane helix</keyword>
<evidence type="ECO:0000256" key="2">
    <source>
        <dbReference type="ARBA" id="ARBA00010145"/>
    </source>
</evidence>
<feature type="transmembrane region" description="Helical" evidence="8">
    <location>
        <begin position="6"/>
        <end position="23"/>
    </location>
</feature>
<evidence type="ECO:0000313" key="9">
    <source>
        <dbReference type="EMBL" id="QYZ79072.1"/>
    </source>
</evidence>
<evidence type="ECO:0000256" key="1">
    <source>
        <dbReference type="ARBA" id="ARBA00004651"/>
    </source>
</evidence>
<feature type="transmembrane region" description="Helical" evidence="8">
    <location>
        <begin position="128"/>
        <end position="152"/>
    </location>
</feature>
<dbReference type="AlphaFoldDB" id="A0A8G1A0S4"/>
<feature type="transmembrane region" description="Helical" evidence="8">
    <location>
        <begin position="256"/>
        <end position="276"/>
    </location>
</feature>
<dbReference type="GO" id="GO:0055085">
    <property type="term" value="P:transmembrane transport"/>
    <property type="evidence" value="ECO:0007669"/>
    <property type="project" value="InterPro"/>
</dbReference>
<dbReference type="PANTHER" id="PTHR36838">
    <property type="entry name" value="AUXIN EFFLUX CARRIER FAMILY PROTEIN"/>
    <property type="match status" value="1"/>
</dbReference>
<reference evidence="9" key="1">
    <citation type="journal article" date="2005" name="Int. J. Syst. Evol. Microbiol.">
        <title>Methanofollis formosanus sp. nov., isolated from a fish pond.</title>
        <authorList>
            <person name="Wu S.Y."/>
            <person name="Chen S.C."/>
            <person name="Lai M.C."/>
        </authorList>
    </citation>
    <scope>NUCLEOTIDE SEQUENCE</scope>
    <source>
        <strain evidence="9">ML15</strain>
    </source>
</reference>
<comment type="similarity">
    <text evidence="2">Belongs to the auxin efflux carrier (TC 2.A.69) family.</text>
</comment>
<keyword evidence="4" id="KW-1003">Cell membrane</keyword>
<organism evidence="9 10">
    <name type="scientific">Methanofollis formosanus</name>
    <dbReference type="NCBI Taxonomy" id="299308"/>
    <lineage>
        <taxon>Archaea</taxon>
        <taxon>Methanobacteriati</taxon>
        <taxon>Methanobacteriota</taxon>
        <taxon>Stenosarchaea group</taxon>
        <taxon>Methanomicrobia</taxon>
        <taxon>Methanomicrobiales</taxon>
        <taxon>Methanomicrobiaceae</taxon>
        <taxon>Methanofollis</taxon>
    </lineage>
</organism>
<dbReference type="OrthoDB" id="147743at2157"/>
<dbReference type="Pfam" id="PF03547">
    <property type="entry name" value="Mem_trans"/>
    <property type="match status" value="1"/>
</dbReference>
<dbReference type="Gene3D" id="1.20.1530.20">
    <property type="match status" value="1"/>
</dbReference>
<comment type="subcellular location">
    <subcellularLocation>
        <location evidence="1">Cell membrane</location>
        <topology evidence="1">Multi-pass membrane protein</topology>
    </subcellularLocation>
</comment>
<dbReference type="GO" id="GO:0005886">
    <property type="term" value="C:plasma membrane"/>
    <property type="evidence" value="ECO:0007669"/>
    <property type="project" value="UniProtKB-SubCell"/>
</dbReference>
<keyword evidence="5 8" id="KW-0812">Transmembrane</keyword>
<evidence type="ECO:0000256" key="5">
    <source>
        <dbReference type="ARBA" id="ARBA00022692"/>
    </source>
</evidence>